<dbReference type="VEuPathDB" id="HostDB:ENSMMUG00000023517"/>
<dbReference type="GO" id="GO:0009897">
    <property type="term" value="C:external side of plasma membrane"/>
    <property type="evidence" value="ECO:0007669"/>
    <property type="project" value="Ensembl"/>
</dbReference>
<evidence type="ECO:0000313" key="20">
    <source>
        <dbReference type="Proteomes" id="UP000006718"/>
    </source>
</evidence>
<keyword evidence="9" id="KW-0628">Postsynaptic cell membrane</keyword>
<dbReference type="GO" id="GO:0098839">
    <property type="term" value="C:postsynaptic density membrane"/>
    <property type="evidence" value="ECO:0007669"/>
    <property type="project" value="Ensembl"/>
</dbReference>
<evidence type="ECO:0000256" key="9">
    <source>
        <dbReference type="ARBA" id="ARBA00023257"/>
    </source>
</evidence>
<proteinExistence type="predicted"/>
<dbReference type="InterPro" id="IPR007110">
    <property type="entry name" value="Ig-like_dom"/>
</dbReference>
<sequence length="501" mass="55282">MRAAPSLRRFVCLLLAAILDLACGYLTVNIEPLPPVVAGDAVTLKCNFKTDGRMREIVWYRVTDGGTIKQKIFTFDAMFSTNYSHMENYRKREDLVYQSTVSLKEFVSVLPLTDGVTLQKPGPLCVLHAPQTATSMLPEVRISDNGPYECHVGIYDRATREKVVLASGNIFLNVMAPPTSIEVVAADTPAPFSRYQAQNFTLVCIVSGGKPAPMVYFKRDGEPIDAVPLSEPPAASSGPLQDSRPFRSLLHRDLDDTKMQKSLSLLDAENRGGRPYTERPSHGLTPDPNILLQPTTENIPETVVSREFPRWVHSAEPTYFLRHSRTPSSDGTVEVRALLTWTLNPQIDNEALFSCEVKHPALSMPMQAEVTLVAPKGPKIVMTPSRARVGDTVRILVHGFQNEVFPEPMFTWTRVGSRLLDGSAEFDGKELVLERVPAELNGSMYRCTAQNPLGSTDTHTRLIVFENPNIPRGTEDSNGSIGPTGARLTLVLALTVILELT</sequence>
<dbReference type="PANTHER" id="PTHR23277:SF121">
    <property type="entry name" value="IMMUNOGLOBULIN SUPERFAMILY MEMBER 21"/>
    <property type="match status" value="1"/>
</dbReference>
<dbReference type="AlphaFoldDB" id="A0A5F8ADA7"/>
<dbReference type="ExpressionAtlas" id="A0A5F8ADA7">
    <property type="expression patterns" value="baseline"/>
</dbReference>
<dbReference type="GO" id="GO:0060074">
    <property type="term" value="P:synapse maturation"/>
    <property type="evidence" value="ECO:0007669"/>
    <property type="project" value="Ensembl"/>
</dbReference>
<dbReference type="InParanoid" id="A0A5F8ADA7"/>
<evidence type="ECO:0000313" key="19">
    <source>
        <dbReference type="Ensembl" id="ENSMMUP00000074946.1"/>
    </source>
</evidence>
<dbReference type="InterPro" id="IPR051427">
    <property type="entry name" value="Nectin/Nectin-like"/>
</dbReference>
<feature type="chain" id="PRO_5023821753" description="Immunoglobulin superfamily member 21" evidence="17">
    <location>
        <begin position="25"/>
        <end position="501"/>
    </location>
</feature>
<dbReference type="FunFam" id="2.60.40.10:FF:000858">
    <property type="entry name" value="Immunoglobin superfamily member 21"/>
    <property type="match status" value="1"/>
</dbReference>
<evidence type="ECO:0000256" key="12">
    <source>
        <dbReference type="ARBA" id="ARBA00055481"/>
    </source>
</evidence>
<evidence type="ECO:0000256" key="13">
    <source>
        <dbReference type="ARBA" id="ARBA00060493"/>
    </source>
</evidence>
<evidence type="ECO:0000256" key="15">
    <source>
        <dbReference type="ARBA" id="ARBA00069707"/>
    </source>
</evidence>
<feature type="region of interest" description="Disordered" evidence="16">
    <location>
        <begin position="264"/>
        <end position="297"/>
    </location>
</feature>
<reference evidence="19" key="4">
    <citation type="submission" date="2025-09" db="UniProtKB">
        <authorList>
            <consortium name="Ensembl"/>
        </authorList>
    </citation>
    <scope>IDENTIFICATION</scope>
    <source>
        <strain evidence="19">17573</strain>
    </source>
</reference>
<dbReference type="Proteomes" id="UP000006718">
    <property type="component" value="Chromosome 1"/>
</dbReference>
<keyword evidence="6" id="KW-0472">Membrane</keyword>
<evidence type="ECO:0000256" key="14">
    <source>
        <dbReference type="ARBA" id="ARBA00064633"/>
    </source>
</evidence>
<keyword evidence="4" id="KW-0677">Repeat</keyword>
<evidence type="ECO:0000256" key="11">
    <source>
        <dbReference type="ARBA" id="ARBA00023319"/>
    </source>
</evidence>
<reference evidence="20" key="1">
    <citation type="journal article" date="2007" name="Science">
        <title>Evolutionary and biomedical insights from the rhesus macaque genome.</title>
        <authorList>
            <person name="Gibbs R.A."/>
            <person name="Rogers J."/>
            <person name="Katze M.G."/>
            <person name="Bumgarner R."/>
            <person name="Weinstock G.M."/>
            <person name="Mardis E.R."/>
            <person name="Remington K.A."/>
            <person name="Strausberg R.L."/>
            <person name="Venter J.C."/>
            <person name="Wilson R.K."/>
            <person name="Batzer M.A."/>
            <person name="Bustamante C.D."/>
            <person name="Eichler E.E."/>
            <person name="Hahn M.W."/>
            <person name="Hardison R.C."/>
            <person name="Makova K.D."/>
            <person name="Miller W."/>
            <person name="Milosavljevic A."/>
            <person name="Palermo R.E."/>
            <person name="Siepel A."/>
            <person name="Sikela J.M."/>
            <person name="Attaway T."/>
            <person name="Bell S."/>
            <person name="Bernard K.E."/>
            <person name="Buhay C.J."/>
            <person name="Chandrabose M.N."/>
            <person name="Dao M."/>
            <person name="Davis C."/>
            <person name="Delehaunty K.D."/>
            <person name="Ding Y."/>
            <person name="Dinh H.H."/>
            <person name="Dugan-Rocha S."/>
            <person name="Fulton L.A."/>
            <person name="Gabisi R.A."/>
            <person name="Garner T.T."/>
            <person name="Godfrey J."/>
            <person name="Hawes A.C."/>
            <person name="Hernandez J."/>
            <person name="Hines S."/>
            <person name="Holder M."/>
            <person name="Hume J."/>
            <person name="Jhangiani S.N."/>
            <person name="Joshi V."/>
            <person name="Khan Z.M."/>
            <person name="Kirkness E.F."/>
            <person name="Cree A."/>
            <person name="Fowler R.G."/>
            <person name="Lee S."/>
            <person name="Lewis L.R."/>
            <person name="Li Z."/>
            <person name="Liu Y.-S."/>
            <person name="Moore S.M."/>
            <person name="Muzny D."/>
            <person name="Nazareth L.V."/>
            <person name="Ngo D.N."/>
            <person name="Okwuonu G.O."/>
            <person name="Pai G."/>
            <person name="Parker D."/>
            <person name="Paul H.A."/>
            <person name="Pfannkoch C."/>
            <person name="Pohl C.S."/>
            <person name="Rogers Y.-H.C."/>
            <person name="Ruiz S.J."/>
            <person name="Sabo A."/>
            <person name="Santibanez J."/>
            <person name="Schneider B.W."/>
            <person name="Smith S.M."/>
            <person name="Sodergren E."/>
            <person name="Svatek A.F."/>
            <person name="Utterback T.R."/>
            <person name="Vattathil S."/>
            <person name="Warren W."/>
            <person name="White C.S."/>
            <person name="Chinwalla A.T."/>
            <person name="Feng Y."/>
            <person name="Halpern A.L."/>
            <person name="Hillier L.W."/>
            <person name="Huang X."/>
            <person name="Minx P."/>
            <person name="Nelson J.O."/>
            <person name="Pepin K.H."/>
            <person name="Qin X."/>
            <person name="Sutton G.G."/>
            <person name="Venter E."/>
            <person name="Walenz B.P."/>
            <person name="Wallis J.W."/>
            <person name="Worley K.C."/>
            <person name="Yang S.-P."/>
            <person name="Jones S.M."/>
            <person name="Marra M.A."/>
            <person name="Rocchi M."/>
            <person name="Schein J.E."/>
            <person name="Baertsch R."/>
            <person name="Clarke L."/>
            <person name="Csuros M."/>
            <person name="Glasscock J."/>
            <person name="Harris R.A."/>
            <person name="Havlak P."/>
            <person name="Jackson A.R."/>
            <person name="Jiang H."/>
            <person name="Liu Y."/>
            <person name="Messina D.N."/>
            <person name="Shen Y."/>
            <person name="Song H.X.-Z."/>
            <person name="Wylie T."/>
            <person name="Zhang L."/>
            <person name="Birney E."/>
            <person name="Han K."/>
            <person name="Konkel M.K."/>
            <person name="Lee J."/>
            <person name="Smit A.F.A."/>
            <person name="Ullmer B."/>
            <person name="Wang H."/>
            <person name="Xing J."/>
            <person name="Burhans R."/>
            <person name="Cheng Z."/>
            <person name="Karro J.E."/>
            <person name="Ma J."/>
            <person name="Raney B."/>
            <person name="She X."/>
            <person name="Cox M.J."/>
            <person name="Demuth J.P."/>
            <person name="Dumas L.J."/>
            <person name="Han S.-G."/>
            <person name="Hopkins J."/>
            <person name="Karimpour-Fard A."/>
            <person name="Kim Y.H."/>
            <person name="Pollack J.R."/>
            <person name="Vinar T."/>
            <person name="Addo-Quaye C."/>
            <person name="Degenhardt J."/>
            <person name="Denby A."/>
            <person name="Hubisz M.J."/>
            <person name="Indap A."/>
            <person name="Kosiol C."/>
            <person name="Lahn B.T."/>
            <person name="Lawson H.A."/>
            <person name="Marklein A."/>
            <person name="Nielsen R."/>
            <person name="Vallender E.J."/>
            <person name="Clark A.G."/>
            <person name="Ferguson B."/>
            <person name="Hernandez R.D."/>
            <person name="Hirani K."/>
            <person name="Kehrer-Sawatzki H."/>
            <person name="Kolb J."/>
            <person name="Patil S."/>
            <person name="Pu L.-L."/>
            <person name="Ren Y."/>
            <person name="Smith D.G."/>
            <person name="Wheeler D.A."/>
            <person name="Schenck I."/>
            <person name="Ball E.V."/>
            <person name="Chen R."/>
            <person name="Cooper D.N."/>
            <person name="Giardine B."/>
            <person name="Hsu F."/>
            <person name="Kent W.J."/>
            <person name="Lesk A."/>
            <person name="Nelson D.L."/>
            <person name="O'brien W.E."/>
            <person name="Pruefer K."/>
            <person name="Stenson P.D."/>
            <person name="Wallace J.C."/>
            <person name="Ke H."/>
            <person name="Liu X.-M."/>
            <person name="Wang P."/>
            <person name="Xiang A.P."/>
            <person name="Yang F."/>
            <person name="Barber G.P."/>
            <person name="Haussler D."/>
            <person name="Karolchik D."/>
            <person name="Kern A.D."/>
            <person name="Kuhn R.M."/>
            <person name="Smith K.E."/>
            <person name="Zwieg A.S."/>
        </authorList>
    </citation>
    <scope>NUCLEOTIDE SEQUENCE [LARGE SCALE GENOMIC DNA]</scope>
    <source>
        <strain evidence="20">17573</strain>
    </source>
</reference>
<dbReference type="InterPro" id="IPR003599">
    <property type="entry name" value="Ig_sub"/>
</dbReference>
<keyword evidence="11" id="KW-0393">Immunoglobulin domain</keyword>
<keyword evidence="20" id="KW-1185">Reference proteome</keyword>
<keyword evidence="8" id="KW-0325">Glycoprotein</keyword>
<accession>A0A5F8ADA7</accession>
<dbReference type="GO" id="GO:0060077">
    <property type="term" value="C:inhibitory synapse"/>
    <property type="evidence" value="ECO:0007669"/>
    <property type="project" value="Ensembl"/>
</dbReference>
<keyword evidence="3 17" id="KW-0732">Signal</keyword>
<comment type="subunit">
    <text evidence="14">Interacts (Ig-like 1 domain) with NRXN2 (via Laminin G-like 1 domain) in a trans-interaction manner.</text>
</comment>
<feature type="signal peptide" evidence="17">
    <location>
        <begin position="1"/>
        <end position="24"/>
    </location>
</feature>
<reference evidence="19" key="2">
    <citation type="submission" date="2019-01" db="EMBL/GenBank/DDBJ databases">
        <authorList>
            <person name="Graves T."/>
            <person name="Eichler E.E."/>
            <person name="Wilson R.K."/>
        </authorList>
    </citation>
    <scope>NUCLEOTIDE SEQUENCE [LARGE SCALE GENOMIC DNA]</scope>
    <source>
        <strain evidence="19">17573</strain>
    </source>
</reference>
<keyword evidence="10" id="KW-0449">Lipoprotein</keyword>
<dbReference type="FunCoup" id="A0A5F8ADA7">
    <property type="interactions" value="242"/>
</dbReference>
<feature type="domain" description="Ig-like" evidence="18">
    <location>
        <begin position="5"/>
        <end position="166"/>
    </location>
</feature>
<keyword evidence="5" id="KW-0770">Synapse</keyword>
<dbReference type="GO" id="GO:0042734">
    <property type="term" value="C:presynaptic membrane"/>
    <property type="evidence" value="ECO:0007669"/>
    <property type="project" value="Ensembl"/>
</dbReference>
<evidence type="ECO:0000256" key="8">
    <source>
        <dbReference type="ARBA" id="ARBA00023180"/>
    </source>
</evidence>
<evidence type="ECO:0000256" key="7">
    <source>
        <dbReference type="ARBA" id="ARBA00023157"/>
    </source>
</evidence>
<evidence type="ECO:0000256" key="4">
    <source>
        <dbReference type="ARBA" id="ARBA00022737"/>
    </source>
</evidence>
<dbReference type="VGNC" id="VGNC:73668">
    <property type="gene designation" value="IGSF21"/>
</dbReference>
<dbReference type="Gene3D" id="2.60.40.10">
    <property type="entry name" value="Immunoglobulins"/>
    <property type="match status" value="3"/>
</dbReference>
<dbReference type="Bgee" id="ENSMMUG00000023517">
    <property type="expression patterns" value="Expressed in cerebellar cortex and 12 other cell types or tissues"/>
</dbReference>
<evidence type="ECO:0000256" key="1">
    <source>
        <dbReference type="ARBA" id="ARBA00022475"/>
    </source>
</evidence>
<comment type="function">
    <text evidence="12">Involved in synaptic inhibition in the brain. Selectively regulates inhibitory presynaptic differentiation through interacting with presynaptic NRXN2.</text>
</comment>
<dbReference type="InterPro" id="IPR036179">
    <property type="entry name" value="Ig-like_dom_sf"/>
</dbReference>
<evidence type="ECO:0000256" key="17">
    <source>
        <dbReference type="SAM" id="SignalP"/>
    </source>
</evidence>
<evidence type="ECO:0000256" key="6">
    <source>
        <dbReference type="ARBA" id="ARBA00023136"/>
    </source>
</evidence>
<evidence type="ECO:0000256" key="16">
    <source>
        <dbReference type="SAM" id="MobiDB-lite"/>
    </source>
</evidence>
<comment type="subcellular location">
    <subcellularLocation>
        <location evidence="13">Postsynaptic cell membrane</location>
        <topology evidence="13">Lipid-anchor</topology>
        <topology evidence="13">GPI-anchor</topology>
    </subcellularLocation>
</comment>
<dbReference type="GO" id="GO:0099550">
    <property type="term" value="P:trans-synaptic signaling, modulating synaptic transmission"/>
    <property type="evidence" value="ECO:0007669"/>
    <property type="project" value="Ensembl"/>
</dbReference>
<name>A0A5F8ADA7_MACMU</name>
<dbReference type="STRING" id="9544.ENSMMUP00000074946"/>
<dbReference type="PROSITE" id="PS50835">
    <property type="entry name" value="IG_LIKE"/>
    <property type="match status" value="2"/>
</dbReference>
<gene>
    <name evidence="19 21" type="primary">IGSF21</name>
</gene>
<dbReference type="PANTHER" id="PTHR23277">
    <property type="entry name" value="NECTIN-RELATED"/>
    <property type="match status" value="1"/>
</dbReference>
<keyword evidence="2" id="KW-0336">GPI-anchor</keyword>
<evidence type="ECO:0000313" key="21">
    <source>
        <dbReference type="VGNC" id="VGNC:73668"/>
    </source>
</evidence>
<protein>
    <recommendedName>
        <fullName evidence="15">Immunoglobulin superfamily member 21</fullName>
    </recommendedName>
</protein>
<dbReference type="OMA" id="YTEHPSR"/>
<evidence type="ECO:0000256" key="10">
    <source>
        <dbReference type="ARBA" id="ARBA00023288"/>
    </source>
</evidence>
<keyword evidence="7" id="KW-1015">Disulfide bond</keyword>
<dbReference type="GeneTree" id="ENSGT00390000002421"/>
<dbReference type="FunFam" id="2.60.40.10:FF:000509">
    <property type="entry name" value="Immunoglobin superfamily member 21"/>
    <property type="match status" value="1"/>
</dbReference>
<evidence type="ECO:0000256" key="2">
    <source>
        <dbReference type="ARBA" id="ARBA00022622"/>
    </source>
</evidence>
<evidence type="ECO:0000256" key="5">
    <source>
        <dbReference type="ARBA" id="ARBA00023018"/>
    </source>
</evidence>
<dbReference type="SMART" id="SM00409">
    <property type="entry name" value="IG"/>
    <property type="match status" value="2"/>
</dbReference>
<evidence type="ECO:0000259" key="18">
    <source>
        <dbReference type="PROSITE" id="PS50835"/>
    </source>
</evidence>
<dbReference type="SUPFAM" id="SSF48726">
    <property type="entry name" value="Immunoglobulin"/>
    <property type="match status" value="2"/>
</dbReference>
<feature type="compositionally biased region" description="Basic and acidic residues" evidence="16">
    <location>
        <begin position="268"/>
        <end position="281"/>
    </location>
</feature>
<keyword evidence="1" id="KW-1003">Cell membrane</keyword>
<dbReference type="Ensembl" id="ENSMMUT00000098637.1">
    <property type="protein sequence ID" value="ENSMMUP00000074946.1"/>
    <property type="gene ID" value="ENSMMUG00000023517.4"/>
</dbReference>
<evidence type="ECO:0000256" key="3">
    <source>
        <dbReference type="ARBA" id="ARBA00022729"/>
    </source>
</evidence>
<feature type="domain" description="Ig-like" evidence="18">
    <location>
        <begin position="378"/>
        <end position="463"/>
    </location>
</feature>
<reference evidence="19" key="3">
    <citation type="submission" date="2025-08" db="UniProtKB">
        <authorList>
            <consortium name="Ensembl"/>
        </authorList>
    </citation>
    <scope>IDENTIFICATION</scope>
    <source>
        <strain evidence="19">17573</strain>
    </source>
</reference>
<organism evidence="19 20">
    <name type="scientific">Macaca mulatta</name>
    <name type="common">Rhesus macaque</name>
    <dbReference type="NCBI Taxonomy" id="9544"/>
    <lineage>
        <taxon>Eukaryota</taxon>
        <taxon>Metazoa</taxon>
        <taxon>Chordata</taxon>
        <taxon>Craniata</taxon>
        <taxon>Vertebrata</taxon>
        <taxon>Euteleostomi</taxon>
        <taxon>Mammalia</taxon>
        <taxon>Eutheria</taxon>
        <taxon>Euarchontoglires</taxon>
        <taxon>Primates</taxon>
        <taxon>Haplorrhini</taxon>
        <taxon>Catarrhini</taxon>
        <taxon>Cercopithecidae</taxon>
        <taxon>Cercopithecinae</taxon>
        <taxon>Macaca</taxon>
    </lineage>
</organism>
<dbReference type="InterPro" id="IPR013783">
    <property type="entry name" value="Ig-like_fold"/>
</dbReference>